<reference evidence="3" key="1">
    <citation type="submission" date="2018-11" db="EMBL/GenBank/DDBJ databases">
        <title>Complete genome sequence of Paenibacillus sp. ML311-T8.</title>
        <authorList>
            <person name="Nam Y.-D."/>
            <person name="Kang J."/>
            <person name="Chung W.-H."/>
            <person name="Park Y.S."/>
        </authorList>
    </citation>
    <scope>NUCLEOTIDE SEQUENCE [LARGE SCALE GENOMIC DNA]</scope>
    <source>
        <strain evidence="3">ML311-T8</strain>
    </source>
</reference>
<gene>
    <name evidence="2" type="ORF">EHS13_34320</name>
</gene>
<name>A0A6B8RT03_9BACL</name>
<dbReference type="InterPro" id="IPR002934">
    <property type="entry name" value="Polymerase_NTP_transf_dom"/>
</dbReference>
<dbReference type="AlphaFoldDB" id="A0A6B8RT03"/>
<dbReference type="KEGG" id="ppsc:EHS13_34320"/>
<dbReference type="RefSeq" id="WP_155704744.1">
    <property type="nucleotide sequence ID" value="NZ_CP034235.1"/>
</dbReference>
<evidence type="ECO:0000259" key="1">
    <source>
        <dbReference type="Pfam" id="PF01909"/>
    </source>
</evidence>
<sequence length="242" mass="28092">MMLKEKYKRVLNEFLDKEKNEEIVIGIFVSGSYVLDDLHANSDLDVFMVTTDTYIQIAANVIEGIELECCYKPLKQYYYDLNITRNPVDIQRYAIGEILYDPMGEVQPVIARANEIYIQGPNNKINDSDLYHLSDLFLDLEDRINSAYGRVLLVKAFEQLIKVYFKKENLWECKISQCIAKLKAHHAEVGQLAEDLLMEQKLNNQYQKLLLLKEIIMSGVQPLDKLWKTPRIIAPALKEELN</sequence>
<dbReference type="GO" id="GO:0016779">
    <property type="term" value="F:nucleotidyltransferase activity"/>
    <property type="evidence" value="ECO:0007669"/>
    <property type="project" value="InterPro"/>
</dbReference>
<dbReference type="Pfam" id="PF01909">
    <property type="entry name" value="NTP_transf_2"/>
    <property type="match status" value="1"/>
</dbReference>
<evidence type="ECO:0000313" key="3">
    <source>
        <dbReference type="Proteomes" id="UP000426246"/>
    </source>
</evidence>
<dbReference type="Proteomes" id="UP000426246">
    <property type="component" value="Chromosome"/>
</dbReference>
<keyword evidence="3" id="KW-1185">Reference proteome</keyword>
<dbReference type="EMBL" id="CP034235">
    <property type="protein sequence ID" value="QGQ99580.1"/>
    <property type="molecule type" value="Genomic_DNA"/>
</dbReference>
<dbReference type="OrthoDB" id="9803106at2"/>
<feature type="domain" description="Polymerase nucleotidyl transferase" evidence="1">
    <location>
        <begin position="9"/>
        <end position="53"/>
    </location>
</feature>
<organism evidence="2 3">
    <name type="scientific">Paenibacillus psychroresistens</name>
    <dbReference type="NCBI Taxonomy" id="1778678"/>
    <lineage>
        <taxon>Bacteria</taxon>
        <taxon>Bacillati</taxon>
        <taxon>Bacillota</taxon>
        <taxon>Bacilli</taxon>
        <taxon>Bacillales</taxon>
        <taxon>Paenibacillaceae</taxon>
        <taxon>Paenibacillus</taxon>
    </lineage>
</organism>
<proteinExistence type="predicted"/>
<accession>A0A6B8RT03</accession>
<dbReference type="SUPFAM" id="SSF81301">
    <property type="entry name" value="Nucleotidyltransferase"/>
    <property type="match status" value="1"/>
</dbReference>
<evidence type="ECO:0000313" key="2">
    <source>
        <dbReference type="EMBL" id="QGQ99580.1"/>
    </source>
</evidence>
<dbReference type="Gene3D" id="3.30.460.10">
    <property type="entry name" value="Beta Polymerase, domain 2"/>
    <property type="match status" value="1"/>
</dbReference>
<dbReference type="InterPro" id="IPR043519">
    <property type="entry name" value="NT_sf"/>
</dbReference>
<protein>
    <recommendedName>
        <fullName evidence="1">Polymerase nucleotidyl transferase domain-containing protein</fullName>
    </recommendedName>
</protein>